<dbReference type="PANTHER" id="PTHR15297">
    <property type="entry name" value="IMMUNOGLOBULIN SUPERFAMILY MEMBER 6"/>
    <property type="match status" value="1"/>
</dbReference>
<keyword evidence="6" id="KW-1133">Transmembrane helix</keyword>
<proteinExistence type="predicted"/>
<evidence type="ECO:0000259" key="7">
    <source>
        <dbReference type="PROSITE" id="PS50835"/>
    </source>
</evidence>
<gene>
    <name evidence="8" type="ORF">PHYPO_G00044730</name>
</gene>
<evidence type="ECO:0000256" key="6">
    <source>
        <dbReference type="SAM" id="Phobius"/>
    </source>
</evidence>
<dbReference type="PROSITE" id="PS50835">
    <property type="entry name" value="IG_LIKE"/>
    <property type="match status" value="1"/>
</dbReference>
<feature type="domain" description="Ig-like" evidence="7">
    <location>
        <begin position="20"/>
        <end position="122"/>
    </location>
</feature>
<evidence type="ECO:0000256" key="4">
    <source>
        <dbReference type="ARBA" id="ARBA00023319"/>
    </source>
</evidence>
<dbReference type="SUPFAM" id="SSF48726">
    <property type="entry name" value="Immunoglobulin"/>
    <property type="match status" value="1"/>
</dbReference>
<feature type="transmembrane region" description="Helical" evidence="6">
    <location>
        <begin position="139"/>
        <end position="162"/>
    </location>
</feature>
<keyword evidence="2" id="KW-1015">Disulfide bond</keyword>
<dbReference type="InterPro" id="IPR041416">
    <property type="entry name" value="IL-1RAcP-like_ig"/>
</dbReference>
<feature type="transmembrane region" description="Helical" evidence="6">
    <location>
        <begin position="9"/>
        <end position="31"/>
    </location>
</feature>
<dbReference type="InterPro" id="IPR036179">
    <property type="entry name" value="Ig-like_dom_sf"/>
</dbReference>
<dbReference type="InterPro" id="IPR039089">
    <property type="entry name" value="IGSF6"/>
</dbReference>
<keyword evidence="6" id="KW-0812">Transmembrane</keyword>
<keyword evidence="3" id="KW-0325">Glycoprotein</keyword>
<evidence type="ECO:0000313" key="9">
    <source>
        <dbReference type="Proteomes" id="UP000327468"/>
    </source>
</evidence>
<comment type="caution">
    <text evidence="8">The sequence shown here is derived from an EMBL/GenBank/DDBJ whole genome shotgun (WGS) entry which is preliminary data.</text>
</comment>
<name>A0A5N5MG20_PANHP</name>
<evidence type="ECO:0000256" key="5">
    <source>
        <dbReference type="SAM" id="MobiDB-lite"/>
    </source>
</evidence>
<accession>A0A5N5MG20</accession>
<protein>
    <recommendedName>
        <fullName evidence="7">Ig-like domain-containing protein</fullName>
    </recommendedName>
</protein>
<keyword evidence="1" id="KW-0732">Signal</keyword>
<keyword evidence="4" id="KW-0393">Immunoglobulin domain</keyword>
<feature type="region of interest" description="Disordered" evidence="5">
    <location>
        <begin position="204"/>
        <end position="228"/>
    </location>
</feature>
<dbReference type="PANTHER" id="PTHR15297:SF2">
    <property type="entry name" value="IMMUNOGLOBULIN SUPERFAMILY MEMBER 6"/>
    <property type="match status" value="1"/>
</dbReference>
<evidence type="ECO:0000313" key="8">
    <source>
        <dbReference type="EMBL" id="KAB5553969.1"/>
    </source>
</evidence>
<dbReference type="InterPro" id="IPR007110">
    <property type="entry name" value="Ig-like_dom"/>
</dbReference>
<dbReference type="Proteomes" id="UP000327468">
    <property type="component" value="Chromosome 13"/>
</dbReference>
<reference evidence="8 9" key="1">
    <citation type="submission" date="2019-06" db="EMBL/GenBank/DDBJ databases">
        <title>A chromosome-scale genome assembly of the striped catfish, Pangasianodon hypophthalmus.</title>
        <authorList>
            <person name="Wen M."/>
            <person name="Zahm M."/>
            <person name="Roques C."/>
            <person name="Cabau C."/>
            <person name="Klopp C."/>
            <person name="Donnadieu C."/>
            <person name="Jouanno E."/>
            <person name="Avarre J.-C."/>
            <person name="Campet M."/>
            <person name="Ha T.T.T."/>
            <person name="Dugue R."/>
            <person name="Lampietro C."/>
            <person name="Louis A."/>
            <person name="Herpin A."/>
            <person name="Echchiki A."/>
            <person name="Berthelot C."/>
            <person name="Parey E."/>
            <person name="Roest-Crollius H."/>
            <person name="Braasch I."/>
            <person name="Postlethwait J."/>
            <person name="Bobe J."/>
            <person name="Montfort J."/>
            <person name="Bouchez O."/>
            <person name="Begum T."/>
            <person name="Schartl M."/>
            <person name="Guiguen Y."/>
        </authorList>
    </citation>
    <scope>NUCLEOTIDE SEQUENCE [LARGE SCALE GENOMIC DNA]</scope>
    <source>
        <strain evidence="8 9">Indonesia</strain>
        <tissue evidence="8">Blood</tissue>
    </source>
</reference>
<dbReference type="InterPro" id="IPR013783">
    <property type="entry name" value="Ig-like_fold"/>
</dbReference>
<evidence type="ECO:0000256" key="2">
    <source>
        <dbReference type="ARBA" id="ARBA00023157"/>
    </source>
</evidence>
<dbReference type="Pfam" id="PF18452">
    <property type="entry name" value="Ig_6"/>
    <property type="match status" value="1"/>
</dbReference>
<dbReference type="EMBL" id="VFJC01000014">
    <property type="protein sequence ID" value="KAB5553969.1"/>
    <property type="molecule type" value="Genomic_DNA"/>
</dbReference>
<dbReference type="SMART" id="SM00409">
    <property type="entry name" value="IG"/>
    <property type="match status" value="1"/>
</dbReference>
<organism evidence="8 9">
    <name type="scientific">Pangasianodon hypophthalmus</name>
    <name type="common">Striped catfish</name>
    <name type="synonym">Helicophagus hypophthalmus</name>
    <dbReference type="NCBI Taxonomy" id="310915"/>
    <lineage>
        <taxon>Eukaryota</taxon>
        <taxon>Metazoa</taxon>
        <taxon>Chordata</taxon>
        <taxon>Craniata</taxon>
        <taxon>Vertebrata</taxon>
        <taxon>Euteleostomi</taxon>
        <taxon>Actinopterygii</taxon>
        <taxon>Neopterygii</taxon>
        <taxon>Teleostei</taxon>
        <taxon>Ostariophysi</taxon>
        <taxon>Siluriformes</taxon>
        <taxon>Pangasiidae</taxon>
        <taxon>Pangasianodon</taxon>
    </lineage>
</organism>
<sequence length="239" mass="27483">MIKMIFHHFFYIILIFFFTPGLSVNSCIITVTQPQERLHGRFNQTVLISCHVNTSCKIQKDVQWYVFKKDSYYQLDINKQPTKYTLQDADLQISWLSHSDDGVYHCAVSNRDSTDSGAQAIGTGTTLTLKENDYNTGEVLLITLVVLLSLYSLIILTLFICIKTGHAMLLKRRQSQSQAKGDSTRTVHFGAVLQELYSKRNLRRNKKNTSTDVSQENKVEEPQSHTVREDIYQNLKRAR</sequence>
<dbReference type="Gene3D" id="2.60.40.10">
    <property type="entry name" value="Immunoglobulins"/>
    <property type="match status" value="1"/>
</dbReference>
<keyword evidence="6" id="KW-0472">Membrane</keyword>
<evidence type="ECO:0000256" key="1">
    <source>
        <dbReference type="ARBA" id="ARBA00022729"/>
    </source>
</evidence>
<evidence type="ECO:0000256" key="3">
    <source>
        <dbReference type="ARBA" id="ARBA00023180"/>
    </source>
</evidence>
<dbReference type="AlphaFoldDB" id="A0A5N5MG20"/>
<keyword evidence="9" id="KW-1185">Reference proteome</keyword>
<dbReference type="InterPro" id="IPR003599">
    <property type="entry name" value="Ig_sub"/>
</dbReference>
<feature type="compositionally biased region" description="Basic and acidic residues" evidence="5">
    <location>
        <begin position="215"/>
        <end position="228"/>
    </location>
</feature>